<proteinExistence type="predicted"/>
<reference evidence="1 2" key="1">
    <citation type="submission" date="2015-09" db="EMBL/GenBank/DDBJ databases">
        <title>Atta colombica WGS genome.</title>
        <authorList>
            <person name="Nygaard S."/>
            <person name="Hu H."/>
            <person name="Boomsma J."/>
            <person name="Zhang G."/>
        </authorList>
    </citation>
    <scope>NUCLEOTIDE SEQUENCE [LARGE SCALE GENOMIC DNA]</scope>
    <source>
        <strain evidence="1">Treedump-2</strain>
        <tissue evidence="1">Whole body</tissue>
    </source>
</reference>
<dbReference type="Proteomes" id="UP000078540">
    <property type="component" value="Unassembled WGS sequence"/>
</dbReference>
<organism evidence="1 2">
    <name type="scientific">Atta colombica</name>
    <dbReference type="NCBI Taxonomy" id="520822"/>
    <lineage>
        <taxon>Eukaryota</taxon>
        <taxon>Metazoa</taxon>
        <taxon>Ecdysozoa</taxon>
        <taxon>Arthropoda</taxon>
        <taxon>Hexapoda</taxon>
        <taxon>Insecta</taxon>
        <taxon>Pterygota</taxon>
        <taxon>Neoptera</taxon>
        <taxon>Endopterygota</taxon>
        <taxon>Hymenoptera</taxon>
        <taxon>Apocrita</taxon>
        <taxon>Aculeata</taxon>
        <taxon>Formicoidea</taxon>
        <taxon>Formicidae</taxon>
        <taxon>Myrmicinae</taxon>
        <taxon>Atta</taxon>
    </lineage>
</organism>
<keyword evidence="2" id="KW-1185">Reference proteome</keyword>
<accession>A0A151HZD8</accession>
<name>A0A151HZD8_9HYME</name>
<protein>
    <submittedName>
        <fullName evidence="1">Uncharacterized protein</fullName>
    </submittedName>
</protein>
<gene>
    <name evidence="1" type="ORF">ALC53_12165</name>
</gene>
<evidence type="ECO:0000313" key="2">
    <source>
        <dbReference type="Proteomes" id="UP000078540"/>
    </source>
</evidence>
<evidence type="ECO:0000313" key="1">
    <source>
        <dbReference type="EMBL" id="KYM77425.1"/>
    </source>
</evidence>
<dbReference type="EMBL" id="KQ976699">
    <property type="protein sequence ID" value="KYM77425.1"/>
    <property type="molecule type" value="Genomic_DNA"/>
</dbReference>
<dbReference type="AlphaFoldDB" id="A0A151HZD8"/>
<sequence>MSRISCVRGASRAIPRCNASAMTVDVNGQKITVPIYHVCVIVTQVFLAGLTLSLDIPSRFHERYRCKVIRVKSNEARRGMQTGGEGKHGATWEKLRPNRNIVKIRA</sequence>